<feature type="region of interest" description="Disordered" evidence="1">
    <location>
        <begin position="1"/>
        <end position="117"/>
    </location>
</feature>
<feature type="region of interest" description="Disordered" evidence="1">
    <location>
        <begin position="576"/>
        <end position="616"/>
    </location>
</feature>
<reference evidence="5" key="1">
    <citation type="submission" date="2017-03" db="EMBL/GenBank/DDBJ databases">
        <title>Genomes of endolithic fungi from Antarctica.</title>
        <authorList>
            <person name="Coleine C."/>
            <person name="Masonjones S."/>
            <person name="Stajich J.E."/>
        </authorList>
    </citation>
    <scope>NUCLEOTIDE SEQUENCE [LARGE SCALE GENOMIC DNA]</scope>
    <source>
        <strain evidence="5">CCFEE 5527</strain>
    </source>
</reference>
<dbReference type="SUPFAM" id="SSF47769">
    <property type="entry name" value="SAM/Pointed domain"/>
    <property type="match status" value="1"/>
</dbReference>
<feature type="compositionally biased region" description="Polar residues" evidence="1">
    <location>
        <begin position="602"/>
        <end position="612"/>
    </location>
</feature>
<dbReference type="InParanoid" id="A0A1V8TC80"/>
<organism evidence="4 5">
    <name type="scientific">Cryoendolithus antarcticus</name>
    <dbReference type="NCBI Taxonomy" id="1507870"/>
    <lineage>
        <taxon>Eukaryota</taxon>
        <taxon>Fungi</taxon>
        <taxon>Dikarya</taxon>
        <taxon>Ascomycota</taxon>
        <taxon>Pezizomycotina</taxon>
        <taxon>Dothideomycetes</taxon>
        <taxon>Dothideomycetidae</taxon>
        <taxon>Cladosporiales</taxon>
        <taxon>Cladosporiaceae</taxon>
        <taxon>Cryoendolithus</taxon>
    </lineage>
</organism>
<dbReference type="STRING" id="1507870.A0A1V8TC80"/>
<feature type="compositionally biased region" description="Low complexity" evidence="1">
    <location>
        <begin position="639"/>
        <end position="658"/>
    </location>
</feature>
<accession>A0A1V8TC80</accession>
<dbReference type="EMBL" id="NAJO01000011">
    <property type="protein sequence ID" value="OQO08851.1"/>
    <property type="molecule type" value="Genomic_DNA"/>
</dbReference>
<dbReference type="SMART" id="SM00233">
    <property type="entry name" value="PH"/>
    <property type="match status" value="1"/>
</dbReference>
<feature type="domain" description="PH" evidence="2">
    <location>
        <begin position="679"/>
        <end position="815"/>
    </location>
</feature>
<dbReference type="Gene3D" id="1.10.150.50">
    <property type="entry name" value="Transcription Factor, Ets-1"/>
    <property type="match status" value="1"/>
</dbReference>
<feature type="region of interest" description="Disordered" evidence="1">
    <location>
        <begin position="629"/>
        <end position="674"/>
    </location>
</feature>
<dbReference type="InterPro" id="IPR001660">
    <property type="entry name" value="SAM"/>
</dbReference>
<keyword evidence="5" id="KW-1185">Reference proteome</keyword>
<feature type="domain" description="SAM" evidence="3">
    <location>
        <begin position="190"/>
        <end position="254"/>
    </location>
</feature>
<feature type="compositionally biased region" description="Polar residues" evidence="1">
    <location>
        <begin position="580"/>
        <end position="594"/>
    </location>
</feature>
<dbReference type="AlphaFoldDB" id="A0A1V8TC80"/>
<feature type="compositionally biased region" description="Acidic residues" evidence="1">
    <location>
        <begin position="41"/>
        <end position="57"/>
    </location>
</feature>
<evidence type="ECO:0000256" key="1">
    <source>
        <dbReference type="SAM" id="MobiDB-lite"/>
    </source>
</evidence>
<sequence length="832" mass="91752">MQAMAPDTPLEAGGEMFSRPKTQSIFLPRSSSARPVSEATEIFDTDLDTDSEFEEEKDQMPSPPSPKGSFESDDSRRRSETTISSYEEAPTPSSTSSRRGPLELQLQSTQGPRGPHLFRASQASADAVFDHALQMSPLFPKQIPPRTETAFSQQTVTPITQQQQFGFSIDTIMNRSLSDPNDAEGEIRRWNPTQVIDWMVDSGMEESIIECFELHDISGTVLMDLQFDDLKELGIQSFGKRHQLWSAISTLQGRDGSISPVATPFQDVSRPCTSYTRRSPSRGGDVCETPIDGDQTPIECGGKKRRGRKMPKALDVITPMESVSIVAIEQLLPKPHKCAKGDRCAKFRKQQRELQQLQEEHGIGRFPISPTKGGRIFVHGDPGNAWTADNLIPGEVRRLNEQPHDETRPQSEAVPSVVASSDALGPGQLPAFMLHQDMLDRLDKRDPQDNVKQFLSFQHVQTPSPPIEEHYLDGTLTPVERPATTPPQDILPLFPEEHVPCYPYQVQPSLQIPDYTQNPHQQLKSLPKLAIPRSASAAPDLHHLRSPDTAYATLRSATASPGGIYRLGTPASEMDVPVTAYSNGPITRDASQSVPPGMQFREPQQISRSASRAQHWHRPSFALPAVQENEPLSPSAAQPRPSLSSTRTGSSTGSSMLSNKPRDPAHHSPNVQQFGYGADCSHAGWMRKRKTKMLRHEWTDAHFRLNGTQLAMHSNARLNASTLDTIDVDKYAVACSTAPSSSKLSAAFKGFNIKSSDASARQQADAAAFAFQLVPNREAGIAAQKAASSGKTHHFAVKTKDERIDWMRELMLAKALQQKGKGFEVEVYGDRA</sequence>
<evidence type="ECO:0000259" key="2">
    <source>
        <dbReference type="PROSITE" id="PS50003"/>
    </source>
</evidence>
<dbReference type="SUPFAM" id="SSF50729">
    <property type="entry name" value="PH domain-like"/>
    <property type="match status" value="1"/>
</dbReference>
<feature type="compositionally biased region" description="Low complexity" evidence="1">
    <location>
        <begin position="81"/>
        <end position="97"/>
    </location>
</feature>
<dbReference type="SMART" id="SM00454">
    <property type="entry name" value="SAM"/>
    <property type="match status" value="1"/>
</dbReference>
<evidence type="ECO:0000259" key="3">
    <source>
        <dbReference type="PROSITE" id="PS50105"/>
    </source>
</evidence>
<evidence type="ECO:0000313" key="5">
    <source>
        <dbReference type="Proteomes" id="UP000192596"/>
    </source>
</evidence>
<dbReference type="CDD" id="cd09535">
    <property type="entry name" value="SAM_BOI-like_fungal"/>
    <property type="match status" value="1"/>
</dbReference>
<dbReference type="OrthoDB" id="422827at2759"/>
<gene>
    <name evidence="4" type="ORF">B0A48_05741</name>
</gene>
<dbReference type="InterPro" id="IPR013761">
    <property type="entry name" value="SAM/pointed_sf"/>
</dbReference>
<evidence type="ECO:0000313" key="4">
    <source>
        <dbReference type="EMBL" id="OQO08851.1"/>
    </source>
</evidence>
<protein>
    <recommendedName>
        <fullName evidence="6">SAM domain-containing protein</fullName>
    </recommendedName>
</protein>
<dbReference type="InterPro" id="IPR011993">
    <property type="entry name" value="PH-like_dom_sf"/>
</dbReference>
<dbReference type="Gene3D" id="2.30.29.30">
    <property type="entry name" value="Pleckstrin-homology domain (PH domain)/Phosphotyrosine-binding domain (PTB)"/>
    <property type="match status" value="1"/>
</dbReference>
<dbReference type="PROSITE" id="PS50105">
    <property type="entry name" value="SAM_DOMAIN"/>
    <property type="match status" value="1"/>
</dbReference>
<dbReference type="Pfam" id="PF07647">
    <property type="entry name" value="SAM_2"/>
    <property type="match status" value="1"/>
</dbReference>
<proteinExistence type="predicted"/>
<name>A0A1V8TC80_9PEZI</name>
<dbReference type="InterPro" id="IPR001849">
    <property type="entry name" value="PH_domain"/>
</dbReference>
<comment type="caution">
    <text evidence="4">The sequence shown here is derived from an EMBL/GenBank/DDBJ whole genome shotgun (WGS) entry which is preliminary data.</text>
</comment>
<dbReference type="PROSITE" id="PS50003">
    <property type="entry name" value="PH_DOMAIN"/>
    <property type="match status" value="1"/>
</dbReference>
<dbReference type="Proteomes" id="UP000192596">
    <property type="component" value="Unassembled WGS sequence"/>
</dbReference>
<evidence type="ECO:0008006" key="6">
    <source>
        <dbReference type="Google" id="ProtNLM"/>
    </source>
</evidence>
<feature type="compositionally biased region" description="Polar residues" evidence="1">
    <location>
        <begin position="20"/>
        <end position="34"/>
    </location>
</feature>